<reference evidence="2" key="1">
    <citation type="submission" date="2023-01" db="EMBL/GenBank/DDBJ databases">
        <title>Genome assembly of the deep-sea coral Lophelia pertusa.</title>
        <authorList>
            <person name="Herrera S."/>
            <person name="Cordes E."/>
        </authorList>
    </citation>
    <scope>NUCLEOTIDE SEQUENCE</scope>
    <source>
        <strain evidence="2">USNM1676648</strain>
        <tissue evidence="2">Polyp</tissue>
    </source>
</reference>
<dbReference type="OrthoDB" id="5987097at2759"/>
<dbReference type="InterPro" id="IPR036116">
    <property type="entry name" value="FN3_sf"/>
</dbReference>
<feature type="domain" description="Fibronectin type-III" evidence="1">
    <location>
        <begin position="234"/>
        <end position="330"/>
    </location>
</feature>
<dbReference type="AlphaFoldDB" id="A0A9X0D7G4"/>
<sequence length="428" mass="46675">MGFHGIYSLNEVGNCVNLGRVIARESGLRVDDGVPRTSVSFAENTILFGTPDVVTWPAQGERLGTGRVYMVTYCPTDHVRVRVSHIKGIGSVSCVPCERGRKSFGGFVEMCSVCEGMTCSPPQSDDPFSFTSSICDSISCPSTSMVDNSTNGLSISFMNGSFLVPGPDNLYTVELLETTRADVSTSSLSESFVIDPTTPEPGVVYDGLGSDPNTNCSDNSTFGEDSQCSTRSFEDTDVDFTNNTREVHARWIDFLDDESDIVEYFWCVGTGPMRDNIRECESTGMRPNGSHYELTLQQGDSYYVTVVACNGAGRCSAAYSDGVTIDTTPPVMEYVRDGIMGPDMDFQVFVDIIFAYFFASDPESDVTSYEVAWGTAPGLIDIKDFEEVTNTTIWLAKFKENTLEVGKKYYATVRATNGAGFTVGQNLL</sequence>
<evidence type="ECO:0000313" key="3">
    <source>
        <dbReference type="Proteomes" id="UP001163046"/>
    </source>
</evidence>
<keyword evidence="3" id="KW-1185">Reference proteome</keyword>
<accession>A0A9X0D7G4</accession>
<dbReference type="PANTHER" id="PTHR16897:SF2">
    <property type="entry name" value="OS03G0226600 PROTEIN"/>
    <property type="match status" value="1"/>
</dbReference>
<dbReference type="InterPro" id="IPR003961">
    <property type="entry name" value="FN3_dom"/>
</dbReference>
<dbReference type="Proteomes" id="UP001163046">
    <property type="component" value="Unassembled WGS sequence"/>
</dbReference>
<evidence type="ECO:0000313" key="2">
    <source>
        <dbReference type="EMBL" id="KAJ7389366.1"/>
    </source>
</evidence>
<dbReference type="PROSITE" id="PS50853">
    <property type="entry name" value="FN3"/>
    <property type="match status" value="1"/>
</dbReference>
<organism evidence="2 3">
    <name type="scientific">Desmophyllum pertusum</name>
    <dbReference type="NCBI Taxonomy" id="174260"/>
    <lineage>
        <taxon>Eukaryota</taxon>
        <taxon>Metazoa</taxon>
        <taxon>Cnidaria</taxon>
        <taxon>Anthozoa</taxon>
        <taxon>Hexacorallia</taxon>
        <taxon>Scleractinia</taxon>
        <taxon>Caryophylliina</taxon>
        <taxon>Caryophylliidae</taxon>
        <taxon>Desmophyllum</taxon>
    </lineage>
</organism>
<dbReference type="EMBL" id="MU825435">
    <property type="protein sequence ID" value="KAJ7389366.1"/>
    <property type="molecule type" value="Genomic_DNA"/>
</dbReference>
<comment type="caution">
    <text evidence="2">The sequence shown here is derived from an EMBL/GenBank/DDBJ whole genome shotgun (WGS) entry which is preliminary data.</text>
</comment>
<evidence type="ECO:0000259" key="1">
    <source>
        <dbReference type="PROSITE" id="PS50853"/>
    </source>
</evidence>
<proteinExistence type="predicted"/>
<gene>
    <name evidence="2" type="ORF">OS493_032223</name>
</gene>
<protein>
    <recommendedName>
        <fullName evidence="1">Fibronectin type-III domain-containing protein</fullName>
    </recommendedName>
</protein>
<name>A0A9X0D7G4_9CNID</name>
<dbReference type="SUPFAM" id="SSF49265">
    <property type="entry name" value="Fibronectin type III"/>
    <property type="match status" value="1"/>
</dbReference>
<dbReference type="PANTHER" id="PTHR16897">
    <property type="entry name" value="OS10G0105400 PROTEIN"/>
    <property type="match status" value="1"/>
</dbReference>